<protein>
    <submittedName>
        <fullName evidence="1">522_t:CDS:1</fullName>
    </submittedName>
</protein>
<gene>
    <name evidence="1" type="ORF">POCULU_LOCUS7571</name>
</gene>
<evidence type="ECO:0000313" key="2">
    <source>
        <dbReference type="Proteomes" id="UP000789572"/>
    </source>
</evidence>
<accession>A0A9N9CLD2</accession>
<keyword evidence="2" id="KW-1185">Reference proteome</keyword>
<comment type="caution">
    <text evidence="1">The sequence shown here is derived from an EMBL/GenBank/DDBJ whole genome shotgun (WGS) entry which is preliminary data.</text>
</comment>
<dbReference type="AlphaFoldDB" id="A0A9N9CLD2"/>
<evidence type="ECO:0000313" key="1">
    <source>
        <dbReference type="EMBL" id="CAG8603133.1"/>
    </source>
</evidence>
<dbReference type="Proteomes" id="UP000789572">
    <property type="component" value="Unassembled WGS sequence"/>
</dbReference>
<reference evidence="1" key="1">
    <citation type="submission" date="2021-06" db="EMBL/GenBank/DDBJ databases">
        <authorList>
            <person name="Kallberg Y."/>
            <person name="Tangrot J."/>
            <person name="Rosling A."/>
        </authorList>
    </citation>
    <scope>NUCLEOTIDE SEQUENCE</scope>
    <source>
        <strain evidence="1">IA702</strain>
    </source>
</reference>
<dbReference type="OrthoDB" id="2412991at2759"/>
<organism evidence="1 2">
    <name type="scientific">Paraglomus occultum</name>
    <dbReference type="NCBI Taxonomy" id="144539"/>
    <lineage>
        <taxon>Eukaryota</taxon>
        <taxon>Fungi</taxon>
        <taxon>Fungi incertae sedis</taxon>
        <taxon>Mucoromycota</taxon>
        <taxon>Glomeromycotina</taxon>
        <taxon>Glomeromycetes</taxon>
        <taxon>Paraglomerales</taxon>
        <taxon>Paraglomeraceae</taxon>
        <taxon>Paraglomus</taxon>
    </lineage>
</organism>
<name>A0A9N9CLD2_9GLOM</name>
<dbReference type="EMBL" id="CAJVPJ010001769">
    <property type="protein sequence ID" value="CAG8603133.1"/>
    <property type="molecule type" value="Genomic_DNA"/>
</dbReference>
<proteinExistence type="predicted"/>
<feature type="non-terminal residue" evidence="1">
    <location>
        <position position="100"/>
    </location>
</feature>
<sequence length="100" mass="11256">QNPGLFIDYTGQMIKNMYRLMRNAGDGIEPPKKILNAMMVLKSGDSRLEAEAPPVLVAEFITADLSADHLATCLQKLRKDDYDIFHSNVVPYKQTVQEES</sequence>